<accession>Q8FPI5</accession>
<dbReference type="HOGENOM" id="CLU_2664867_0_0_11"/>
<reference evidence="1 2" key="1">
    <citation type="journal article" date="2003" name="Genome Res.">
        <title>Comparative complete genome sequence analysis of the amino acid replacements responsible for the thermostability of Corynebacterium efficiens.</title>
        <authorList>
            <person name="Nishio Y."/>
            <person name="Nakamura Y."/>
            <person name="Kawarabayasi Y."/>
            <person name="Usuda Y."/>
            <person name="Kimura E."/>
            <person name="Sugimoto S."/>
            <person name="Matsui K."/>
            <person name="Yamagishi A."/>
            <person name="Kikuchi H."/>
            <person name="Ikeo K."/>
            <person name="Gojobori T."/>
        </authorList>
    </citation>
    <scope>NUCLEOTIDE SEQUENCE [LARGE SCALE GENOMIC DNA]</scope>
    <source>
        <strain evidence="2">DSM 44549 / YS-314 / AJ 12310 / JCM 11189 / NBRC 100395</strain>
    </source>
</reference>
<dbReference type="KEGG" id="cef:CE1793"/>
<evidence type="ECO:0000313" key="2">
    <source>
        <dbReference type="Proteomes" id="UP000001409"/>
    </source>
</evidence>
<sequence>MWDSGRDPYNHRENTCEIRFLGRMCPIRGVMPHEKAIKLMMDVLVRVFHGVSTSGVAAGRTPVNVRRRRNQQCLL</sequence>
<keyword evidence="2" id="KW-1185">Reference proteome</keyword>
<evidence type="ECO:0000313" key="1">
    <source>
        <dbReference type="EMBL" id="BAC18603.1"/>
    </source>
</evidence>
<proteinExistence type="predicted"/>
<name>Q8FPI5_COREF</name>
<dbReference type="Proteomes" id="UP000001409">
    <property type="component" value="Chromosome"/>
</dbReference>
<dbReference type="STRING" id="196164.gene:10742221"/>
<organism evidence="1 2">
    <name type="scientific">Corynebacterium efficiens (strain DSM 44549 / YS-314 / AJ 12310 / JCM 11189 / NBRC 100395)</name>
    <dbReference type="NCBI Taxonomy" id="196164"/>
    <lineage>
        <taxon>Bacteria</taxon>
        <taxon>Bacillati</taxon>
        <taxon>Actinomycetota</taxon>
        <taxon>Actinomycetes</taxon>
        <taxon>Mycobacteriales</taxon>
        <taxon>Corynebacteriaceae</taxon>
        <taxon>Corynebacterium</taxon>
    </lineage>
</organism>
<dbReference type="AlphaFoldDB" id="Q8FPI5"/>
<dbReference type="EMBL" id="BA000035">
    <property type="protein sequence ID" value="BAC18603.1"/>
    <property type="molecule type" value="Genomic_DNA"/>
</dbReference>
<protein>
    <submittedName>
        <fullName evidence="1">Uncharacterized protein</fullName>
    </submittedName>
</protein>